<sequence length="141" mass="14717">SGAIAAVLTTPADVMKTRIMTLPAGQQFKFGQMVLEIAAQKEGFGAFFKGCLPRGLWIAPLGAMNFAGYELAKKAMLSSGSANEPAVPQSVTHVQPLDDREHASPSRPAAPDDTAQQLHSVAASAPIPPVLPLSAHESAFP</sequence>
<keyword evidence="4 8" id="KW-0812">Transmembrane</keyword>
<evidence type="ECO:0000256" key="4">
    <source>
        <dbReference type="ARBA" id="ARBA00022692"/>
    </source>
</evidence>
<evidence type="ECO:0000256" key="9">
    <source>
        <dbReference type="RuleBase" id="RU000488"/>
    </source>
</evidence>
<keyword evidence="5" id="KW-0677">Repeat</keyword>
<name>A0A061QQD8_9CHLO</name>
<protein>
    <submittedName>
        <fullName evidence="11">Mitochondrial substrate carrier family protein</fullName>
    </submittedName>
</protein>
<evidence type="ECO:0000256" key="2">
    <source>
        <dbReference type="ARBA" id="ARBA00006375"/>
    </source>
</evidence>
<evidence type="ECO:0000256" key="7">
    <source>
        <dbReference type="ARBA" id="ARBA00023136"/>
    </source>
</evidence>
<keyword evidence="7 8" id="KW-0472">Membrane</keyword>
<evidence type="ECO:0000256" key="8">
    <source>
        <dbReference type="PROSITE-ProRule" id="PRU00282"/>
    </source>
</evidence>
<evidence type="ECO:0000313" key="11">
    <source>
        <dbReference type="EMBL" id="JAC60581.1"/>
    </source>
</evidence>
<reference evidence="11" key="1">
    <citation type="submission" date="2014-05" db="EMBL/GenBank/DDBJ databases">
        <title>The transcriptome of the halophilic microalga Tetraselmis sp. GSL018 isolated from the Great Salt Lake, Utah.</title>
        <authorList>
            <person name="Jinkerson R.E."/>
            <person name="D'Adamo S."/>
            <person name="Posewitz M.C."/>
        </authorList>
    </citation>
    <scope>NUCLEOTIDE SEQUENCE</scope>
    <source>
        <strain evidence="11">GSL018</strain>
    </source>
</reference>
<evidence type="ECO:0000256" key="6">
    <source>
        <dbReference type="ARBA" id="ARBA00022989"/>
    </source>
</evidence>
<dbReference type="GO" id="GO:0016020">
    <property type="term" value="C:membrane"/>
    <property type="evidence" value="ECO:0007669"/>
    <property type="project" value="UniProtKB-SubCell"/>
</dbReference>
<keyword evidence="6" id="KW-1133">Transmembrane helix</keyword>
<proteinExistence type="inferred from homology"/>
<evidence type="ECO:0000256" key="5">
    <source>
        <dbReference type="ARBA" id="ARBA00022737"/>
    </source>
</evidence>
<dbReference type="InterPro" id="IPR023395">
    <property type="entry name" value="MCP_dom_sf"/>
</dbReference>
<dbReference type="Pfam" id="PF00153">
    <property type="entry name" value="Mito_carr"/>
    <property type="match status" value="1"/>
</dbReference>
<dbReference type="Gene3D" id="1.50.40.10">
    <property type="entry name" value="Mitochondrial carrier domain"/>
    <property type="match status" value="1"/>
</dbReference>
<organism evidence="11">
    <name type="scientific">Tetraselmis sp. GSL018</name>
    <dbReference type="NCBI Taxonomy" id="582737"/>
    <lineage>
        <taxon>Eukaryota</taxon>
        <taxon>Viridiplantae</taxon>
        <taxon>Chlorophyta</taxon>
        <taxon>core chlorophytes</taxon>
        <taxon>Chlorodendrophyceae</taxon>
        <taxon>Chlorodendrales</taxon>
        <taxon>Chlorodendraceae</taxon>
        <taxon>Tetraselmis</taxon>
    </lineage>
</organism>
<comment type="subcellular location">
    <subcellularLocation>
        <location evidence="1">Membrane</location>
        <topology evidence="1">Multi-pass membrane protein</topology>
    </subcellularLocation>
</comment>
<feature type="repeat" description="Solcar" evidence="8">
    <location>
        <begin position="1"/>
        <end position="75"/>
    </location>
</feature>
<dbReference type="InterPro" id="IPR018108">
    <property type="entry name" value="MCP_transmembrane"/>
</dbReference>
<evidence type="ECO:0000256" key="1">
    <source>
        <dbReference type="ARBA" id="ARBA00004141"/>
    </source>
</evidence>
<accession>A0A061QQD8</accession>
<evidence type="ECO:0000256" key="3">
    <source>
        <dbReference type="ARBA" id="ARBA00022448"/>
    </source>
</evidence>
<dbReference type="PROSITE" id="PS50920">
    <property type="entry name" value="SOLCAR"/>
    <property type="match status" value="1"/>
</dbReference>
<dbReference type="EMBL" id="GBEZ01026645">
    <property type="protein sequence ID" value="JAC60581.1"/>
    <property type="molecule type" value="Transcribed_RNA"/>
</dbReference>
<dbReference type="SUPFAM" id="SSF103506">
    <property type="entry name" value="Mitochondrial carrier"/>
    <property type="match status" value="1"/>
</dbReference>
<dbReference type="PANTHER" id="PTHR45667">
    <property type="entry name" value="S-ADENOSYLMETHIONINE MITOCHONDRIAL CARRIER PROTEIN"/>
    <property type="match status" value="1"/>
</dbReference>
<feature type="non-terminal residue" evidence="11">
    <location>
        <position position="1"/>
    </location>
</feature>
<dbReference type="AlphaFoldDB" id="A0A061QQD8"/>
<comment type="similarity">
    <text evidence="2 9">Belongs to the mitochondrial carrier (TC 2.A.29) family.</text>
</comment>
<feature type="region of interest" description="Disordered" evidence="10">
    <location>
        <begin position="81"/>
        <end position="121"/>
    </location>
</feature>
<evidence type="ECO:0000256" key="10">
    <source>
        <dbReference type="SAM" id="MobiDB-lite"/>
    </source>
</evidence>
<gene>
    <name evidence="11" type="ORF">TSPGSL018_28622</name>
</gene>
<feature type="non-terminal residue" evidence="11">
    <location>
        <position position="141"/>
    </location>
</feature>
<keyword evidence="3 9" id="KW-0813">Transport</keyword>